<reference evidence="1 2" key="1">
    <citation type="submission" date="2024-02" db="EMBL/GenBank/DDBJ databases">
        <title>A nitrogen-fixing paenibacillus bacterium.</title>
        <authorList>
            <person name="Zhang W.L."/>
            <person name="Chen S.F."/>
        </authorList>
    </citation>
    <scope>NUCLEOTIDE SEQUENCE [LARGE SCALE GENOMIC DNA]</scope>
    <source>
        <strain evidence="1 2">M1</strain>
    </source>
</reference>
<dbReference type="InterPro" id="IPR036249">
    <property type="entry name" value="Thioredoxin-like_sf"/>
</dbReference>
<accession>A0ABU7VZT0</accession>
<organism evidence="1 2">
    <name type="scientific">Paenibacillus haidiansis</name>
    <dbReference type="NCBI Taxonomy" id="1574488"/>
    <lineage>
        <taxon>Bacteria</taxon>
        <taxon>Bacillati</taxon>
        <taxon>Bacillota</taxon>
        <taxon>Bacilli</taxon>
        <taxon>Bacillales</taxon>
        <taxon>Paenibacillaceae</taxon>
        <taxon>Paenibacillus</taxon>
    </lineage>
</organism>
<proteinExistence type="predicted"/>
<dbReference type="Proteomes" id="UP001306950">
    <property type="component" value="Unassembled WGS sequence"/>
</dbReference>
<dbReference type="RefSeq" id="WP_331849372.1">
    <property type="nucleotide sequence ID" value="NZ_JAZHPZ010000027.1"/>
</dbReference>
<dbReference type="EMBL" id="JAZHPZ010000027">
    <property type="protein sequence ID" value="MEF2969280.1"/>
    <property type="molecule type" value="Genomic_DNA"/>
</dbReference>
<dbReference type="Pfam" id="PF14595">
    <property type="entry name" value="Thioredoxin_9"/>
    <property type="match status" value="1"/>
</dbReference>
<comment type="caution">
    <text evidence="1">The sequence shown here is derived from an EMBL/GenBank/DDBJ whole genome shotgun (WGS) entry which is preliminary data.</text>
</comment>
<dbReference type="SUPFAM" id="SSF52833">
    <property type="entry name" value="Thioredoxin-like"/>
    <property type="match status" value="1"/>
</dbReference>
<evidence type="ECO:0000313" key="1">
    <source>
        <dbReference type="EMBL" id="MEF2969280.1"/>
    </source>
</evidence>
<keyword evidence="2" id="KW-1185">Reference proteome</keyword>
<name>A0ABU7VZT0_9BACL</name>
<gene>
    <name evidence="1" type="ORF">V3851_26255</name>
</gene>
<dbReference type="Gene3D" id="3.40.30.10">
    <property type="entry name" value="Glutaredoxin"/>
    <property type="match status" value="1"/>
</dbReference>
<evidence type="ECO:0000313" key="2">
    <source>
        <dbReference type="Proteomes" id="UP001306950"/>
    </source>
</evidence>
<protein>
    <submittedName>
        <fullName evidence="1">Thioredoxin family protein</fullName>
    </submittedName>
</protein>
<sequence length="191" mass="21778">MLNLSVNVAYKFGKGISPRQFMESMERNKEEFARGYEAFVWVNDEDREFFESLQFRDDLRVLILAAEWCGDVVRSVPVVFRALEAAGLKTEVLILEEHQDLMDHFLTMGGRSVPVVILADPGGHVLGHWGPRPRHVQQLMVDFKRENPVREAADYEEKIAVVRKRMAEKYEEGAGVNASVVAELRELISGM</sequence>